<keyword evidence="2" id="KW-1185">Reference proteome</keyword>
<organism evidence="1 2">
    <name type="scientific">Flavipsychrobacter stenotrophus</name>
    <dbReference type="NCBI Taxonomy" id="2077091"/>
    <lineage>
        <taxon>Bacteria</taxon>
        <taxon>Pseudomonadati</taxon>
        <taxon>Bacteroidota</taxon>
        <taxon>Chitinophagia</taxon>
        <taxon>Chitinophagales</taxon>
        <taxon>Chitinophagaceae</taxon>
        <taxon>Flavipsychrobacter</taxon>
    </lineage>
</organism>
<evidence type="ECO:0000313" key="2">
    <source>
        <dbReference type="Proteomes" id="UP000239872"/>
    </source>
</evidence>
<protein>
    <submittedName>
        <fullName evidence="1">Uncharacterized protein</fullName>
    </submittedName>
</protein>
<sequence>MRIIAIVLLFMLICSCHSKVEPFKITRFKQYPGGGFDRGGCNFIDQESKSEIFITYDTCGYLSIDDSVVVLRSMTLGSDSIEHYV</sequence>
<comment type="caution">
    <text evidence="1">The sequence shown here is derived from an EMBL/GenBank/DDBJ whole genome shotgun (WGS) entry which is preliminary data.</text>
</comment>
<dbReference type="PROSITE" id="PS51257">
    <property type="entry name" value="PROKAR_LIPOPROTEIN"/>
    <property type="match status" value="1"/>
</dbReference>
<evidence type="ECO:0000313" key="1">
    <source>
        <dbReference type="EMBL" id="PQJ11203.1"/>
    </source>
</evidence>
<reference evidence="1 2" key="1">
    <citation type="submission" date="2018-01" db="EMBL/GenBank/DDBJ databases">
        <title>A novel member of the phylum Bacteroidetes isolated from glacier ice.</title>
        <authorList>
            <person name="Liu Q."/>
            <person name="Xin Y.-H."/>
        </authorList>
    </citation>
    <scope>NUCLEOTIDE SEQUENCE [LARGE SCALE GENOMIC DNA]</scope>
    <source>
        <strain evidence="1 2">RB1R16</strain>
    </source>
</reference>
<accession>A0A2S7SWA5</accession>
<gene>
    <name evidence="1" type="ORF">CJD36_005195</name>
</gene>
<dbReference type="EMBL" id="PPSL01000002">
    <property type="protein sequence ID" value="PQJ11203.1"/>
    <property type="molecule type" value="Genomic_DNA"/>
</dbReference>
<dbReference type="Proteomes" id="UP000239872">
    <property type="component" value="Unassembled WGS sequence"/>
</dbReference>
<proteinExistence type="predicted"/>
<dbReference type="AlphaFoldDB" id="A0A2S7SWA5"/>
<name>A0A2S7SWA5_9BACT</name>